<comment type="caution">
    <text evidence="6">The sequence shown here is derived from an EMBL/GenBank/DDBJ whole genome shotgun (WGS) entry which is preliminary data.</text>
</comment>
<dbReference type="Pfam" id="PF10237">
    <property type="entry name" value="N6-adenineMlase"/>
    <property type="match status" value="1"/>
</dbReference>
<keyword evidence="2 5" id="KW-0963">Cytoplasm</keyword>
<keyword evidence="3 5" id="KW-0489">Methyltransferase</keyword>
<dbReference type="Gene3D" id="3.40.50.150">
    <property type="entry name" value="Vaccinia Virus protein VP39"/>
    <property type="match status" value="1"/>
</dbReference>
<dbReference type="EMBL" id="NHZQ01000087">
    <property type="protein sequence ID" value="PSK54095.1"/>
    <property type="molecule type" value="Genomic_DNA"/>
</dbReference>
<dbReference type="Proteomes" id="UP000243723">
    <property type="component" value="Unassembled WGS sequence"/>
</dbReference>
<dbReference type="PROSITE" id="PS00092">
    <property type="entry name" value="N6_MTASE"/>
    <property type="match status" value="1"/>
</dbReference>
<name>A0A2P8A0W5_9PEZI</name>
<dbReference type="InterPro" id="IPR041370">
    <property type="entry name" value="Mlase_EEF1AKMT1/ZCCHC4"/>
</dbReference>
<accession>A0A2P8A0W5</accession>
<keyword evidence="7" id="KW-1185">Reference proteome</keyword>
<dbReference type="OrthoDB" id="206354at2759"/>
<dbReference type="AlphaFoldDB" id="A0A2P8A0W5"/>
<comment type="similarity">
    <text evidence="5">Belongs to the class I-like SAM-binding methyltransferase superfamily. EFM5 family.</text>
</comment>
<keyword evidence="4 5" id="KW-0808">Transferase</keyword>
<evidence type="ECO:0000256" key="1">
    <source>
        <dbReference type="ARBA" id="ARBA00004496"/>
    </source>
</evidence>
<evidence type="ECO:0000313" key="7">
    <source>
        <dbReference type="Proteomes" id="UP000243723"/>
    </source>
</evidence>
<dbReference type="PANTHER" id="PTHR13200">
    <property type="entry name" value="EEF1A LYSINE METHYLTRANSFERASE 1"/>
    <property type="match status" value="1"/>
</dbReference>
<dbReference type="STRING" id="40998.A0A2P8A0W5"/>
<dbReference type="PANTHER" id="PTHR13200:SF0">
    <property type="entry name" value="EEF1A LYSINE METHYLTRANSFERASE 1"/>
    <property type="match status" value="1"/>
</dbReference>
<dbReference type="GO" id="GO:0016279">
    <property type="term" value="F:protein-lysine N-methyltransferase activity"/>
    <property type="evidence" value="ECO:0007669"/>
    <property type="project" value="UniProtKB-UniRule"/>
</dbReference>
<evidence type="ECO:0000256" key="5">
    <source>
        <dbReference type="HAMAP-Rule" id="MF_03187"/>
    </source>
</evidence>
<organism evidence="6 7">
    <name type="scientific">Elsinoe australis</name>
    <dbReference type="NCBI Taxonomy" id="40998"/>
    <lineage>
        <taxon>Eukaryota</taxon>
        <taxon>Fungi</taxon>
        <taxon>Dikarya</taxon>
        <taxon>Ascomycota</taxon>
        <taxon>Pezizomycotina</taxon>
        <taxon>Dothideomycetes</taxon>
        <taxon>Dothideomycetidae</taxon>
        <taxon>Myriangiales</taxon>
        <taxon>Elsinoaceae</taxon>
        <taxon>Elsinoe</taxon>
    </lineage>
</organism>
<dbReference type="InterPro" id="IPR019369">
    <property type="entry name" value="Efm5/EEF1AKMT1"/>
</dbReference>
<dbReference type="InterPro" id="IPR029063">
    <property type="entry name" value="SAM-dependent_MTases_sf"/>
</dbReference>
<dbReference type="GO" id="GO:0032259">
    <property type="term" value="P:methylation"/>
    <property type="evidence" value="ECO:0007669"/>
    <property type="project" value="UniProtKB-KW"/>
</dbReference>
<reference evidence="6 7" key="1">
    <citation type="submission" date="2017-05" db="EMBL/GenBank/DDBJ databases">
        <title>Draft genome sequence of Elsinoe australis.</title>
        <authorList>
            <person name="Cheng Q."/>
        </authorList>
    </citation>
    <scope>NUCLEOTIDE SEQUENCE [LARGE SCALE GENOMIC DNA]</scope>
    <source>
        <strain evidence="6 7">NL1</strain>
    </source>
</reference>
<dbReference type="EC" id="2.1.1.-" evidence="5"/>
<protein>
    <recommendedName>
        <fullName evidence="5">Protein-lysine N-methyltransferase EFM5</fullName>
        <ecNumber evidence="5">2.1.1.-</ecNumber>
    </recommendedName>
    <alternativeName>
        <fullName evidence="5">Elongation factor methyltransferase 5</fullName>
    </alternativeName>
</protein>
<evidence type="ECO:0000313" key="6">
    <source>
        <dbReference type="EMBL" id="PSK54095.1"/>
    </source>
</evidence>
<gene>
    <name evidence="5" type="primary">EFM5</name>
    <name evidence="6" type="ORF">B9Z65_7901</name>
</gene>
<dbReference type="HAMAP" id="MF_03187">
    <property type="entry name" value="Methyltr_EFM5"/>
    <property type="match status" value="1"/>
</dbReference>
<dbReference type="GO" id="GO:0003676">
    <property type="term" value="F:nucleic acid binding"/>
    <property type="evidence" value="ECO:0007669"/>
    <property type="project" value="InterPro"/>
</dbReference>
<proteinExistence type="inferred from homology"/>
<comment type="subcellular location">
    <subcellularLocation>
        <location evidence="1 5">Cytoplasm</location>
    </subcellularLocation>
</comment>
<dbReference type="GO" id="GO:0005737">
    <property type="term" value="C:cytoplasm"/>
    <property type="evidence" value="ECO:0007669"/>
    <property type="project" value="UniProtKB-SubCell"/>
</dbReference>
<comment type="function">
    <text evidence="5">S-adenosyl-L-methionine-dependent protein-lysine N-methyltransferase that trimethylates elongation factor 1-alpha at 'Lys-79'.</text>
</comment>
<evidence type="ECO:0000256" key="2">
    <source>
        <dbReference type="ARBA" id="ARBA00022490"/>
    </source>
</evidence>
<sequence length="239" mass="27348">MAMTEDDDETPRLDPSTLAALQDFYSERDTRQKQFEDLKTAAEDGFSGNANISMDMFGEDWNASQFWYTEATADTLAEQLLDGATSDTNIAVISAPSVYVAIRRLLQDDTRYSVKPNLVLLEFDERFAVFKDDFARYDFQEPLKLDSSLKGKFDRIICDPPFLSEDCQTKTALTARWMAKSWSDTRIIVCTGERMETLIHQLYGKTGLRTTTFLPEHAKGLSNEFRCYANLECKDWTLK</sequence>
<evidence type="ECO:0000256" key="3">
    <source>
        <dbReference type="ARBA" id="ARBA00022603"/>
    </source>
</evidence>
<dbReference type="InterPro" id="IPR002052">
    <property type="entry name" value="DNA_methylase_N6_adenine_CS"/>
</dbReference>
<evidence type="ECO:0000256" key="4">
    <source>
        <dbReference type="ARBA" id="ARBA00022679"/>
    </source>
</evidence>